<feature type="DNA-binding region" description="H-T-H motif" evidence="2">
    <location>
        <begin position="32"/>
        <end position="51"/>
    </location>
</feature>
<reference evidence="4 5" key="1">
    <citation type="submission" date="2020-01" db="EMBL/GenBank/DDBJ databases">
        <title>Paenibacillus soybeanensis sp. nov. isolated from the nodules of soybean (Glycine max(L.) Merr).</title>
        <authorList>
            <person name="Wang H."/>
        </authorList>
    </citation>
    <scope>NUCLEOTIDE SEQUENCE [LARGE SCALE GENOMIC DNA]</scope>
    <source>
        <strain evidence="4 5">T1</strain>
    </source>
</reference>
<proteinExistence type="predicted"/>
<dbReference type="InterPro" id="IPR039532">
    <property type="entry name" value="TetR_C_Firmicutes"/>
</dbReference>
<gene>
    <name evidence="4" type="ORF">GT019_13815</name>
</gene>
<protein>
    <submittedName>
        <fullName evidence="4">TetR family transcriptional regulator</fullName>
    </submittedName>
</protein>
<evidence type="ECO:0000259" key="3">
    <source>
        <dbReference type="PROSITE" id="PS50977"/>
    </source>
</evidence>
<dbReference type="PROSITE" id="PS50977">
    <property type="entry name" value="HTH_TETR_2"/>
    <property type="match status" value="1"/>
</dbReference>
<dbReference type="SUPFAM" id="SSF46689">
    <property type="entry name" value="Homeodomain-like"/>
    <property type="match status" value="1"/>
</dbReference>
<organism evidence="4 5">
    <name type="scientific">Paenibacillus glycinis</name>
    <dbReference type="NCBI Taxonomy" id="2697035"/>
    <lineage>
        <taxon>Bacteria</taxon>
        <taxon>Bacillati</taxon>
        <taxon>Bacillota</taxon>
        <taxon>Bacilli</taxon>
        <taxon>Bacillales</taxon>
        <taxon>Paenibacillaceae</taxon>
        <taxon>Paenibacillus</taxon>
    </lineage>
</organism>
<comment type="caution">
    <text evidence="4">The sequence shown here is derived from an EMBL/GenBank/DDBJ whole genome shotgun (WGS) entry which is preliminary data.</text>
</comment>
<sequence>MSTADRRILKSQEAIKSALIALMTEKKFDQITIGDISSRANVGRRTIYLHYLDKYDLLDHIILEHINELRTICETAGSEMSFAEGGSIWFAYLERKHAFFSSMLQSKEAASFRSRFFAFVIERLAHHLNVSEGVNQGLSKDVLLHFFGNAVVGIVESWFNDGLSEPADVVAQQVGRLLDRNL</sequence>
<dbReference type="PANTHER" id="PTHR43479">
    <property type="entry name" value="ACREF/ENVCD OPERON REPRESSOR-RELATED"/>
    <property type="match status" value="1"/>
</dbReference>
<evidence type="ECO:0000313" key="5">
    <source>
        <dbReference type="Proteomes" id="UP000665561"/>
    </source>
</evidence>
<evidence type="ECO:0000256" key="1">
    <source>
        <dbReference type="ARBA" id="ARBA00023125"/>
    </source>
</evidence>
<dbReference type="Gene3D" id="1.10.357.10">
    <property type="entry name" value="Tetracycline Repressor, domain 2"/>
    <property type="match status" value="1"/>
</dbReference>
<dbReference type="RefSeq" id="WP_161743761.1">
    <property type="nucleotide sequence ID" value="NZ_JAAAMV010000009.1"/>
</dbReference>
<name>A0ABW9XRI1_9BACL</name>
<evidence type="ECO:0000256" key="2">
    <source>
        <dbReference type="PROSITE-ProRule" id="PRU00335"/>
    </source>
</evidence>
<dbReference type="InterPro" id="IPR009057">
    <property type="entry name" value="Homeodomain-like_sf"/>
</dbReference>
<dbReference type="InterPro" id="IPR001647">
    <property type="entry name" value="HTH_TetR"/>
</dbReference>
<accession>A0ABW9XRI1</accession>
<dbReference type="InterPro" id="IPR050624">
    <property type="entry name" value="HTH-type_Tx_Regulator"/>
</dbReference>
<dbReference type="Pfam" id="PF14278">
    <property type="entry name" value="TetR_C_8"/>
    <property type="match status" value="1"/>
</dbReference>
<dbReference type="EMBL" id="JAAAMV010000009">
    <property type="protein sequence ID" value="NBD24957.1"/>
    <property type="molecule type" value="Genomic_DNA"/>
</dbReference>
<evidence type="ECO:0000313" key="4">
    <source>
        <dbReference type="EMBL" id="NBD24957.1"/>
    </source>
</evidence>
<keyword evidence="5" id="KW-1185">Reference proteome</keyword>
<keyword evidence="1 2" id="KW-0238">DNA-binding</keyword>
<dbReference type="Pfam" id="PF00440">
    <property type="entry name" value="TetR_N"/>
    <property type="match status" value="1"/>
</dbReference>
<feature type="domain" description="HTH tetR-type" evidence="3">
    <location>
        <begin position="9"/>
        <end position="69"/>
    </location>
</feature>
<dbReference type="PANTHER" id="PTHR43479:SF7">
    <property type="entry name" value="TETR-FAMILY TRANSCRIPTIONAL REGULATOR"/>
    <property type="match status" value="1"/>
</dbReference>
<dbReference type="Proteomes" id="UP000665561">
    <property type="component" value="Unassembled WGS sequence"/>
</dbReference>